<evidence type="ECO:0000256" key="5">
    <source>
        <dbReference type="SAM" id="SignalP"/>
    </source>
</evidence>
<dbReference type="GO" id="GO:0005576">
    <property type="term" value="C:extracellular region"/>
    <property type="evidence" value="ECO:0007669"/>
    <property type="project" value="UniProtKB-SubCell"/>
</dbReference>
<dbReference type="CDD" id="cd22270">
    <property type="entry name" value="DPBB_kiwellin-like"/>
    <property type="match status" value="1"/>
</dbReference>
<reference evidence="6 7" key="1">
    <citation type="submission" date="2024-01" db="EMBL/GenBank/DDBJ databases">
        <title>The genomes of 5 underutilized Papilionoideae crops provide insights into root nodulation and disease resistanc.</title>
        <authorList>
            <person name="Jiang F."/>
        </authorList>
    </citation>
    <scope>NUCLEOTIDE SEQUENCE [LARGE SCALE GENOMIC DNA]</scope>
    <source>
        <strain evidence="6">DUOXIRENSHENG_FW03</strain>
        <tissue evidence="6">Leaves</tissue>
    </source>
</reference>
<dbReference type="InterPro" id="IPR036908">
    <property type="entry name" value="RlpA-like_sf"/>
</dbReference>
<protein>
    <recommendedName>
        <fullName evidence="8">Ripening-related protein 1</fullName>
    </recommendedName>
</protein>
<sequence length="192" mass="21362">MRKLKNCATSFQTIFFLLILVGSLWLSIEASSCRPNGGIRVKRPLPRKCNTDDDSECCKKGKFYPTFKCSPPVSKHTKAVLTLNSFEKGGDGGGPSECDNMFHTDNTLIVALSTGWFNNRKRCHHNITIFGNGRRVNAMVVDECDSRRGCDAEHDFQPPCPNNVVDASKAVWKALGIPKSDWGELDIHWSDA</sequence>
<keyword evidence="4 5" id="KW-0732">Signal</keyword>
<comment type="caution">
    <text evidence="6">The sequence shown here is derived from an EMBL/GenBank/DDBJ whole genome shotgun (WGS) entry which is preliminary data.</text>
</comment>
<dbReference type="Proteomes" id="UP001386955">
    <property type="component" value="Unassembled WGS sequence"/>
</dbReference>
<dbReference type="Pfam" id="PF24300">
    <property type="entry name" value="KWL1"/>
    <property type="match status" value="1"/>
</dbReference>
<feature type="chain" id="PRO_5042988432" description="Ripening-related protein 1" evidence="5">
    <location>
        <begin position="31"/>
        <end position="192"/>
    </location>
</feature>
<gene>
    <name evidence="6" type="ORF">VNO78_25276</name>
</gene>
<evidence type="ECO:0000256" key="3">
    <source>
        <dbReference type="ARBA" id="ARBA00022525"/>
    </source>
</evidence>
<comment type="subcellular location">
    <subcellularLocation>
        <location evidence="1">Secreted</location>
    </subcellularLocation>
</comment>
<dbReference type="InterPro" id="IPR039271">
    <property type="entry name" value="Kiwellin-like"/>
</dbReference>
<keyword evidence="7" id="KW-1185">Reference proteome</keyword>
<evidence type="ECO:0000256" key="4">
    <source>
        <dbReference type="ARBA" id="ARBA00022729"/>
    </source>
</evidence>
<dbReference type="PANTHER" id="PTHR33191:SF74">
    <property type="entry name" value="RIPENING RELATED PROTEIN FAMILY"/>
    <property type="match status" value="1"/>
</dbReference>
<evidence type="ECO:0000313" key="6">
    <source>
        <dbReference type="EMBL" id="KAK7389979.1"/>
    </source>
</evidence>
<name>A0AAN9S977_PSOTE</name>
<accession>A0AAN9S977</accession>
<dbReference type="SUPFAM" id="SSF50685">
    <property type="entry name" value="Barwin-like endoglucanases"/>
    <property type="match status" value="1"/>
</dbReference>
<dbReference type="EMBL" id="JAYMYS010000006">
    <property type="protein sequence ID" value="KAK7389979.1"/>
    <property type="molecule type" value="Genomic_DNA"/>
</dbReference>
<organism evidence="6 7">
    <name type="scientific">Psophocarpus tetragonolobus</name>
    <name type="common">Winged bean</name>
    <name type="synonym">Dolichos tetragonolobus</name>
    <dbReference type="NCBI Taxonomy" id="3891"/>
    <lineage>
        <taxon>Eukaryota</taxon>
        <taxon>Viridiplantae</taxon>
        <taxon>Streptophyta</taxon>
        <taxon>Embryophyta</taxon>
        <taxon>Tracheophyta</taxon>
        <taxon>Spermatophyta</taxon>
        <taxon>Magnoliopsida</taxon>
        <taxon>eudicotyledons</taxon>
        <taxon>Gunneridae</taxon>
        <taxon>Pentapetalae</taxon>
        <taxon>rosids</taxon>
        <taxon>fabids</taxon>
        <taxon>Fabales</taxon>
        <taxon>Fabaceae</taxon>
        <taxon>Papilionoideae</taxon>
        <taxon>50 kb inversion clade</taxon>
        <taxon>NPAAA clade</taxon>
        <taxon>indigoferoid/millettioid clade</taxon>
        <taxon>Phaseoleae</taxon>
        <taxon>Psophocarpus</taxon>
    </lineage>
</organism>
<keyword evidence="3" id="KW-0964">Secreted</keyword>
<evidence type="ECO:0000256" key="1">
    <source>
        <dbReference type="ARBA" id="ARBA00004613"/>
    </source>
</evidence>
<evidence type="ECO:0008006" key="8">
    <source>
        <dbReference type="Google" id="ProtNLM"/>
    </source>
</evidence>
<proteinExistence type="inferred from homology"/>
<dbReference type="AlphaFoldDB" id="A0AAN9S977"/>
<dbReference type="Gene3D" id="2.40.40.10">
    <property type="entry name" value="RlpA-like domain"/>
    <property type="match status" value="1"/>
</dbReference>
<feature type="signal peptide" evidence="5">
    <location>
        <begin position="1"/>
        <end position="30"/>
    </location>
</feature>
<evidence type="ECO:0000256" key="2">
    <source>
        <dbReference type="ARBA" id="ARBA00005592"/>
    </source>
</evidence>
<evidence type="ECO:0000313" key="7">
    <source>
        <dbReference type="Proteomes" id="UP001386955"/>
    </source>
</evidence>
<dbReference type="PANTHER" id="PTHR33191">
    <property type="entry name" value="RIPENING-RELATED PROTEIN 2-RELATED"/>
    <property type="match status" value="1"/>
</dbReference>
<comment type="similarity">
    <text evidence="2">Belongs to the kiwellin family.</text>
</comment>